<dbReference type="GO" id="GO:0003735">
    <property type="term" value="F:structural constituent of ribosome"/>
    <property type="evidence" value="ECO:0007669"/>
    <property type="project" value="InterPro"/>
</dbReference>
<sequence length="97" mass="11255">MVSLKIKLVKDGFVIRKPTRIHSQARPKHALEAKRKGRHSGYGKRRMRVLCRLLRKYREAKKIDKHMYHDMYMKGLSIEAAPAIPTASLEATKNSKK</sequence>
<proteinExistence type="predicted"/>
<dbReference type="SUPFAM" id="SSF48140">
    <property type="entry name" value="Ribosomal protein L19 (L19e)"/>
    <property type="match status" value="1"/>
</dbReference>
<dbReference type="OrthoDB" id="1929861at2759"/>
<accession>A0A9D4U7D5</accession>
<dbReference type="Pfam" id="PF25476">
    <property type="entry name" value="Ribosomal_L19e_C"/>
    <property type="match status" value="1"/>
</dbReference>
<name>A0A9D4U7D5_ADICA</name>
<organism evidence="3 4">
    <name type="scientific">Adiantum capillus-veneris</name>
    <name type="common">Maidenhair fern</name>
    <dbReference type="NCBI Taxonomy" id="13818"/>
    <lineage>
        <taxon>Eukaryota</taxon>
        <taxon>Viridiplantae</taxon>
        <taxon>Streptophyta</taxon>
        <taxon>Embryophyta</taxon>
        <taxon>Tracheophyta</taxon>
        <taxon>Polypodiopsida</taxon>
        <taxon>Polypodiidae</taxon>
        <taxon>Polypodiales</taxon>
        <taxon>Pteridineae</taxon>
        <taxon>Pteridaceae</taxon>
        <taxon>Vittarioideae</taxon>
        <taxon>Adiantum</taxon>
    </lineage>
</organism>
<gene>
    <name evidence="3" type="ORF">GOP47_0021380</name>
</gene>
<dbReference type="InterPro" id="IPR000196">
    <property type="entry name" value="Ribosomal_eL19_dom"/>
</dbReference>
<evidence type="ECO:0000313" key="4">
    <source>
        <dbReference type="Proteomes" id="UP000886520"/>
    </source>
</evidence>
<feature type="region of interest" description="Disordered" evidence="1">
    <location>
        <begin position="20"/>
        <end position="44"/>
    </location>
</feature>
<evidence type="ECO:0000259" key="2">
    <source>
        <dbReference type="SMART" id="SM01416"/>
    </source>
</evidence>
<feature type="domain" description="Large ribosomal subunit protein eL19" evidence="2">
    <location>
        <begin position="1"/>
        <end position="82"/>
    </location>
</feature>
<dbReference type="InterPro" id="IPR039547">
    <property type="entry name" value="Ribosomal_eL19"/>
</dbReference>
<evidence type="ECO:0000313" key="3">
    <source>
        <dbReference type="EMBL" id="KAI5062833.1"/>
    </source>
</evidence>
<dbReference type="GO" id="GO:0022625">
    <property type="term" value="C:cytosolic large ribosomal subunit"/>
    <property type="evidence" value="ECO:0007669"/>
    <property type="project" value="InterPro"/>
</dbReference>
<dbReference type="GO" id="GO:0006412">
    <property type="term" value="P:translation"/>
    <property type="evidence" value="ECO:0007669"/>
    <property type="project" value="InterPro"/>
</dbReference>
<dbReference type="SMART" id="SM01416">
    <property type="entry name" value="Ribosomal_L19e"/>
    <property type="match status" value="1"/>
</dbReference>
<reference evidence="3" key="1">
    <citation type="submission" date="2021-01" db="EMBL/GenBank/DDBJ databases">
        <title>Adiantum capillus-veneris genome.</title>
        <authorList>
            <person name="Fang Y."/>
            <person name="Liao Q."/>
        </authorList>
    </citation>
    <scope>NUCLEOTIDE SEQUENCE</scope>
    <source>
        <strain evidence="3">H3</strain>
        <tissue evidence="3">Leaf</tissue>
    </source>
</reference>
<feature type="compositionally biased region" description="Basic residues" evidence="1">
    <location>
        <begin position="35"/>
        <end position="44"/>
    </location>
</feature>
<dbReference type="InterPro" id="IPR057260">
    <property type="entry name" value="Ribosomal_L19e_C"/>
</dbReference>
<dbReference type="AlphaFoldDB" id="A0A9D4U7D5"/>
<protein>
    <recommendedName>
        <fullName evidence="2">Large ribosomal subunit protein eL19 domain-containing protein</fullName>
    </recommendedName>
</protein>
<keyword evidence="4" id="KW-1185">Reference proteome</keyword>
<dbReference type="PANTHER" id="PTHR10722">
    <property type="entry name" value="60S RIBOSOMAL PROTEIN L19"/>
    <property type="match status" value="1"/>
</dbReference>
<dbReference type="GO" id="GO:0003723">
    <property type="term" value="F:RNA binding"/>
    <property type="evidence" value="ECO:0007669"/>
    <property type="project" value="InterPro"/>
</dbReference>
<dbReference type="Proteomes" id="UP000886520">
    <property type="component" value="Chromosome 21"/>
</dbReference>
<comment type="caution">
    <text evidence="3">The sequence shown here is derived from an EMBL/GenBank/DDBJ whole genome shotgun (WGS) entry which is preliminary data.</text>
</comment>
<dbReference type="Gene3D" id="1.10.1200.240">
    <property type="match status" value="1"/>
</dbReference>
<evidence type="ECO:0000256" key="1">
    <source>
        <dbReference type="SAM" id="MobiDB-lite"/>
    </source>
</evidence>
<dbReference type="EMBL" id="JABFUD020000021">
    <property type="protein sequence ID" value="KAI5062833.1"/>
    <property type="molecule type" value="Genomic_DNA"/>
</dbReference>
<dbReference type="InterPro" id="IPR035970">
    <property type="entry name" value="60S_ribosomal_eL19_sf"/>
</dbReference>